<dbReference type="Proteomes" id="UP001500630">
    <property type="component" value="Unassembled WGS sequence"/>
</dbReference>
<accession>A0ABP6YW95</accession>
<dbReference type="RefSeq" id="WP_345571792.1">
    <property type="nucleotide sequence ID" value="NZ_BAABDQ010000027.1"/>
</dbReference>
<proteinExistence type="predicted"/>
<sequence length="92" mass="9446">MRVQVERTGGFAGREEIVAAYDTSDLPAAEAAAVHDALATVRAALDRGEPGEAGADLFSYRITAGDGAGQVYTVSGEPPELADALAVLTRQA</sequence>
<evidence type="ECO:0008006" key="3">
    <source>
        <dbReference type="Google" id="ProtNLM"/>
    </source>
</evidence>
<dbReference type="Pfam" id="PF20242">
    <property type="entry name" value="Emfourin"/>
    <property type="match status" value="1"/>
</dbReference>
<comment type="caution">
    <text evidence="1">The sequence shown here is derived from an EMBL/GenBank/DDBJ whole genome shotgun (WGS) entry which is preliminary data.</text>
</comment>
<gene>
    <name evidence="1" type="ORF">GCM10022419_088900</name>
</gene>
<dbReference type="EMBL" id="BAABDQ010000027">
    <property type="protein sequence ID" value="GAA3592257.1"/>
    <property type="molecule type" value="Genomic_DNA"/>
</dbReference>
<keyword evidence="2" id="KW-1185">Reference proteome</keyword>
<evidence type="ECO:0000313" key="2">
    <source>
        <dbReference type="Proteomes" id="UP001500630"/>
    </source>
</evidence>
<reference evidence="2" key="1">
    <citation type="journal article" date="2019" name="Int. J. Syst. Evol. Microbiol.">
        <title>The Global Catalogue of Microorganisms (GCM) 10K type strain sequencing project: providing services to taxonomists for standard genome sequencing and annotation.</title>
        <authorList>
            <consortium name="The Broad Institute Genomics Platform"/>
            <consortium name="The Broad Institute Genome Sequencing Center for Infectious Disease"/>
            <person name="Wu L."/>
            <person name="Ma J."/>
        </authorList>
    </citation>
    <scope>NUCLEOTIDE SEQUENCE [LARGE SCALE GENOMIC DNA]</scope>
    <source>
        <strain evidence="2">JCM 17326</strain>
    </source>
</reference>
<dbReference type="InterPro" id="IPR049457">
    <property type="entry name" value="Emfourin"/>
</dbReference>
<protein>
    <recommendedName>
        <fullName evidence="3">Metalloprotease</fullName>
    </recommendedName>
</protein>
<name>A0ABP6YW95_9ACTN</name>
<evidence type="ECO:0000313" key="1">
    <source>
        <dbReference type="EMBL" id="GAA3592257.1"/>
    </source>
</evidence>
<organism evidence="1 2">
    <name type="scientific">Nonomuraea rosea</name>
    <dbReference type="NCBI Taxonomy" id="638574"/>
    <lineage>
        <taxon>Bacteria</taxon>
        <taxon>Bacillati</taxon>
        <taxon>Actinomycetota</taxon>
        <taxon>Actinomycetes</taxon>
        <taxon>Streptosporangiales</taxon>
        <taxon>Streptosporangiaceae</taxon>
        <taxon>Nonomuraea</taxon>
    </lineage>
</organism>